<dbReference type="EMBL" id="MATO01000023">
    <property type="protein sequence ID" value="OCS91743.1"/>
    <property type="molecule type" value="Genomic_DNA"/>
</dbReference>
<reference evidence="4 5" key="1">
    <citation type="submission" date="2016-07" db="EMBL/GenBank/DDBJ databases">
        <title>Caryophanon latum genome sequencing.</title>
        <authorList>
            <person name="Verma A."/>
            <person name="Pal Y."/>
            <person name="Krishnamurthi S."/>
        </authorList>
    </citation>
    <scope>NUCLEOTIDE SEQUENCE [LARGE SCALE GENOMIC DNA]</scope>
    <source>
        <strain evidence="4 5">DSM 14151</strain>
    </source>
</reference>
<feature type="compositionally biased region" description="Polar residues" evidence="2">
    <location>
        <begin position="42"/>
        <end position="52"/>
    </location>
</feature>
<comment type="caution">
    <text evidence="4">The sequence shown here is derived from an EMBL/GenBank/DDBJ whole genome shotgun (WGS) entry which is preliminary data.</text>
</comment>
<evidence type="ECO:0000313" key="4">
    <source>
        <dbReference type="EMBL" id="OCS91743.1"/>
    </source>
</evidence>
<dbReference type="Gene3D" id="2.60.40.1240">
    <property type="match status" value="1"/>
</dbReference>
<feature type="domain" description="DUF4352" evidence="3">
    <location>
        <begin position="70"/>
        <end position="196"/>
    </location>
</feature>
<dbReference type="RefSeq" id="WP_066463023.1">
    <property type="nucleotide sequence ID" value="NZ_MATO01000023.1"/>
</dbReference>
<organism evidence="4 5">
    <name type="scientific">Caryophanon latum</name>
    <dbReference type="NCBI Taxonomy" id="33977"/>
    <lineage>
        <taxon>Bacteria</taxon>
        <taxon>Bacillati</taxon>
        <taxon>Bacillota</taxon>
        <taxon>Bacilli</taxon>
        <taxon>Bacillales</taxon>
        <taxon>Caryophanaceae</taxon>
        <taxon>Caryophanon</taxon>
    </lineage>
</organism>
<protein>
    <recommendedName>
        <fullName evidence="3">DUF4352 domain-containing protein</fullName>
    </recommendedName>
</protein>
<keyword evidence="1" id="KW-0732">Signal</keyword>
<dbReference type="InterPro" id="IPR029050">
    <property type="entry name" value="Immunoprotect_excell_Ig-like"/>
</dbReference>
<sequence>MKRFFKIGCLGLIGIFVLLLIIGMMADDSTTPTTENNEETASVESEPTQESSTPATQEEVETEVTPTATLGMPKRVGDATFTVNSVNTAKEVGSQYLNSQAQGTYLVVNVTYENNGNESTTVDTSFFKLKYGEKTYDSDGTASLYANSQDDGSTVFLLEQVNPDMSVTGDIIFDVTDEVANATGLQLQVQTGFFGTETGLITIQ</sequence>
<dbReference type="InterPro" id="IPR029051">
    <property type="entry name" value="DUF4352"/>
</dbReference>
<dbReference type="OrthoDB" id="2389763at2"/>
<proteinExistence type="predicted"/>
<name>A0A1C0YX30_9BACL</name>
<accession>A0A1C0YX30</accession>
<gene>
    <name evidence="4" type="ORF">A6K76_01105</name>
</gene>
<feature type="compositionally biased region" description="Low complexity" evidence="2">
    <location>
        <begin position="53"/>
        <end position="64"/>
    </location>
</feature>
<dbReference type="AlphaFoldDB" id="A0A1C0YX30"/>
<dbReference type="Proteomes" id="UP000093482">
    <property type="component" value="Unassembled WGS sequence"/>
</dbReference>
<feature type="region of interest" description="Disordered" evidence="2">
    <location>
        <begin position="30"/>
        <end position="64"/>
    </location>
</feature>
<evidence type="ECO:0000256" key="2">
    <source>
        <dbReference type="SAM" id="MobiDB-lite"/>
    </source>
</evidence>
<evidence type="ECO:0000259" key="3">
    <source>
        <dbReference type="Pfam" id="PF11611"/>
    </source>
</evidence>
<evidence type="ECO:0000313" key="5">
    <source>
        <dbReference type="Proteomes" id="UP000093482"/>
    </source>
</evidence>
<keyword evidence="5" id="KW-1185">Reference proteome</keyword>
<dbReference type="Pfam" id="PF11611">
    <property type="entry name" value="DUF4352"/>
    <property type="match status" value="1"/>
</dbReference>
<evidence type="ECO:0000256" key="1">
    <source>
        <dbReference type="ARBA" id="ARBA00022729"/>
    </source>
</evidence>